<dbReference type="EMBL" id="AONC01000003">
    <property type="protein sequence ID" value="EXJ16939.1"/>
    <property type="molecule type" value="Genomic_DNA"/>
</dbReference>
<protein>
    <submittedName>
        <fullName evidence="2">Uncharacterized protein</fullName>
    </submittedName>
</protein>
<dbReference type="AlphaFoldDB" id="W9VBY7"/>
<sequence>MWRGFRASAGQAPLGRRLLGLALALLPLSVRRPVLRLLGITWPRWVRFGVSWLGSYLAVCSVALVVLWSLSLVGPWLCSSSVLSCGVSHVSALP</sequence>
<keyword evidence="1" id="KW-0472">Membrane</keyword>
<proteinExistence type="predicted"/>
<accession>W9VBY7</accession>
<keyword evidence="1" id="KW-1133">Transmembrane helix</keyword>
<reference evidence="2 3" key="1">
    <citation type="submission" date="2012-11" db="EMBL/GenBank/DDBJ databases">
        <title>Genome assembly of Thiorhodococcus sp. AK35.</title>
        <authorList>
            <person name="Nupur N."/>
            <person name="Khatri I."/>
            <person name="Subramanian S."/>
            <person name="Pinnaka A."/>
        </authorList>
    </citation>
    <scope>NUCLEOTIDE SEQUENCE [LARGE SCALE GENOMIC DNA]</scope>
    <source>
        <strain evidence="2 3">AK35</strain>
    </source>
</reference>
<evidence type="ECO:0000256" key="1">
    <source>
        <dbReference type="SAM" id="Phobius"/>
    </source>
</evidence>
<evidence type="ECO:0000313" key="2">
    <source>
        <dbReference type="EMBL" id="EXJ16939.1"/>
    </source>
</evidence>
<gene>
    <name evidence="2" type="ORF">D779_1762</name>
</gene>
<organism evidence="2 3">
    <name type="scientific">Imhoffiella purpurea</name>
    <dbReference type="NCBI Taxonomy" id="1249627"/>
    <lineage>
        <taxon>Bacteria</taxon>
        <taxon>Pseudomonadati</taxon>
        <taxon>Pseudomonadota</taxon>
        <taxon>Gammaproteobacteria</taxon>
        <taxon>Chromatiales</taxon>
        <taxon>Chromatiaceae</taxon>
        <taxon>Imhoffiella</taxon>
    </lineage>
</organism>
<keyword evidence="1" id="KW-0812">Transmembrane</keyword>
<keyword evidence="3" id="KW-1185">Reference proteome</keyword>
<evidence type="ECO:0000313" key="3">
    <source>
        <dbReference type="Proteomes" id="UP000019460"/>
    </source>
</evidence>
<feature type="transmembrane region" description="Helical" evidence="1">
    <location>
        <begin position="55"/>
        <end position="78"/>
    </location>
</feature>
<name>W9VBY7_9GAMM</name>
<comment type="caution">
    <text evidence="2">The sequence shown here is derived from an EMBL/GenBank/DDBJ whole genome shotgun (WGS) entry which is preliminary data.</text>
</comment>
<dbReference type="Proteomes" id="UP000019460">
    <property type="component" value="Unassembled WGS sequence"/>
</dbReference>